<feature type="compositionally biased region" description="Low complexity" evidence="1">
    <location>
        <begin position="230"/>
        <end position="239"/>
    </location>
</feature>
<feature type="region of interest" description="Disordered" evidence="1">
    <location>
        <begin position="594"/>
        <end position="667"/>
    </location>
</feature>
<evidence type="ECO:0000256" key="1">
    <source>
        <dbReference type="SAM" id="MobiDB-lite"/>
    </source>
</evidence>
<accession>A0A517S7S0</accession>
<keyword evidence="3" id="KW-0378">Hydrolase</keyword>
<protein>
    <submittedName>
        <fullName evidence="3">N-acetylglucosamine-6-phosphate deacetylase</fullName>
        <ecNumber evidence="3">3.5.1.25</ecNumber>
    </submittedName>
</protein>
<feature type="compositionally biased region" description="Basic and acidic residues" evidence="1">
    <location>
        <begin position="598"/>
        <end position="607"/>
    </location>
</feature>
<dbReference type="SUPFAM" id="SSF51556">
    <property type="entry name" value="Metallo-dependent hydrolases"/>
    <property type="match status" value="3"/>
</dbReference>
<dbReference type="InterPro" id="IPR032466">
    <property type="entry name" value="Metal_Hydrolase"/>
</dbReference>
<evidence type="ECO:0000313" key="4">
    <source>
        <dbReference type="Proteomes" id="UP000315700"/>
    </source>
</evidence>
<dbReference type="Proteomes" id="UP000315700">
    <property type="component" value="Chromosome"/>
</dbReference>
<organism evidence="3 4">
    <name type="scientific">Caulifigura coniformis</name>
    <dbReference type="NCBI Taxonomy" id="2527983"/>
    <lineage>
        <taxon>Bacteria</taxon>
        <taxon>Pseudomonadati</taxon>
        <taxon>Planctomycetota</taxon>
        <taxon>Planctomycetia</taxon>
        <taxon>Planctomycetales</taxon>
        <taxon>Planctomycetaceae</taxon>
        <taxon>Caulifigura</taxon>
    </lineage>
</organism>
<sequence length="1498" mass="161284">MRRVNEFRGPGASLAAFDRILPASRLRQALPILALVLALLPGGTVPQAAGPTQRAAGFQVDCIAIRDARVVIEPGEELDSATVVIRRGLIESVGKDVAPPADARVIDGKGSVVYAGFIDAARDDLWNRENGPQPQKRRSPESGRFAFAGMPEDNRRGITPEFQVATQLTVSSSAESLRKLGFTTAHAIRAEPILAGEGCVVALSGAPPRESLLPATRFQSLDMSPPPRSSAPESSSRRTASQEEGYAYPTVGLGVFAHLRQAMLDAERSRKHQALYAKGVEGVARPPQDDVLDAINDLLEGRTRALFRAESADRIDRALDFAAEFQFKPVLWGGHSAADRVERIREAGAPVVFEIDFGDSPEEIEKKNKLKKPEAGKLADEFAAPQRVRESRQAEWTLRVSGPAKIASAKVPFAFSSKNLKEGELFSNLRKAIKEGLSKEDALAGLTTNAAAILGLGERAGTLEKGRWGNVVVLSKPLEQEGTKVRYVIADGYLFEYAKDDSRKEDAPAGDKVDDLPADASALAGEWKLAIAAGEMTTTEGTLSLKSSGSRFEGEFTSPTGSGRVLGGSLAGQNVKFRVEIGAGSKQIELKFAGKQTGSKDEPKLEGTLESPFGAPARWSATKKPSTAVENSDPKKTDEKPPVKLALDDDSEKTAKPEPNIDLPTETPADRRQRHVKPTGNLFLKGGTIITGTGEVLKNSSIIVRGGKIAAIGKDVTPDEGMDVIDLAGLWVMPGMIDTHSHIMLRGNTSGINESSESITCEVRVGDVLQSDDPNEYRALAGGLTTVRLLHGSANSIGGQHAIVKLKVGESAKNHLMPDVPPGVKFALGENVKFRTGRFPNTRLGVEATIKRAFYEGLDYRREWMHFEEARKAAGDKADDLLPPRRDLRLETLAAIVSGENFIHSHCYRADEILMLLRAAEEVGVRVRSLQHVLEGYKIAPEIAAHGASCSTFSDWWAYKIEAYDAVPYNTTVLNKAGINTVIKSDDAELMRHMNLEAAKSLRYGNMPWQDALRMVTVNAAKELGIFDRVGSLEVGKDADLAIFNGHPFNGFTRCEMTVIEGNVVFQRAKQPSAMSPAAAARGPAKPGMGLAKKDVRARKFDLPAGKPGLYAITGATIHPVDGPAISEGVVLIDGDRIAAVGKDVTIPENAGLIDAAGLHVYPGLIDAGTTLGLSEVAKVVETVDAAEIGRLQPDLRAGISVNAESELIPVNRAGGVTMALVQPVGGLVCGHASLVQTGGWTAEKMVRNYYAGLRLNWPDDSKSVEDISDFFAEAKLYDAARTRDETAAKSGERSATPIVMDPRYEAMRPCLKKERPLLIEANTRKHMAQALNFAAEQDVKVILTGASDAWKMADVLAERKVPCILGRTMRVPVDSFDPFDATYANAGRLHEAGVEFCFRSDQPTNSRNVAFEAGIAVAYGLPEEEALKGVTLSTAKILGLGDQTGSITKGKLADLVITDGNPLQPTTQIKGVFVAGMPYEPTSKQTRLFEKYMQRLE</sequence>
<gene>
    <name evidence="3" type="primary">nagA_1</name>
    <name evidence="3" type="ORF">Pan44_01890</name>
</gene>
<evidence type="ECO:0000313" key="3">
    <source>
        <dbReference type="EMBL" id="QDT52180.1"/>
    </source>
</evidence>
<feature type="region of interest" description="Disordered" evidence="1">
    <location>
        <begin position="125"/>
        <end position="144"/>
    </location>
</feature>
<dbReference type="GO" id="GO:0008448">
    <property type="term" value="F:N-acetylglucosamine-6-phosphate deacetylase activity"/>
    <property type="evidence" value="ECO:0007669"/>
    <property type="project" value="UniProtKB-EC"/>
</dbReference>
<evidence type="ECO:0000259" key="2">
    <source>
        <dbReference type="Pfam" id="PF01979"/>
    </source>
</evidence>
<name>A0A517S7S0_9PLAN</name>
<proteinExistence type="predicted"/>
<feature type="domain" description="Amidohydrolase-related" evidence="2">
    <location>
        <begin position="1384"/>
        <end position="1476"/>
    </location>
</feature>
<dbReference type="InParanoid" id="A0A517S7S0"/>
<dbReference type="KEGG" id="ccos:Pan44_01890"/>
<dbReference type="EMBL" id="CP036271">
    <property type="protein sequence ID" value="QDT52180.1"/>
    <property type="molecule type" value="Genomic_DNA"/>
</dbReference>
<feature type="region of interest" description="Disordered" evidence="1">
    <location>
        <begin position="217"/>
        <end position="243"/>
    </location>
</feature>
<dbReference type="PANTHER" id="PTHR43135">
    <property type="entry name" value="ALPHA-D-RIBOSE 1-METHYLPHOSPHONATE 5-TRIPHOSPHATE DIPHOSPHATASE"/>
    <property type="match status" value="1"/>
</dbReference>
<dbReference type="PANTHER" id="PTHR43135:SF3">
    <property type="entry name" value="ALPHA-D-RIBOSE 1-METHYLPHOSPHONATE 5-TRIPHOSPHATE DIPHOSPHATASE"/>
    <property type="match status" value="1"/>
</dbReference>
<keyword evidence="4" id="KW-1185">Reference proteome</keyword>
<reference evidence="3 4" key="1">
    <citation type="submission" date="2019-02" db="EMBL/GenBank/DDBJ databases">
        <title>Deep-cultivation of Planctomycetes and their phenomic and genomic characterization uncovers novel biology.</title>
        <authorList>
            <person name="Wiegand S."/>
            <person name="Jogler M."/>
            <person name="Boedeker C."/>
            <person name="Pinto D."/>
            <person name="Vollmers J."/>
            <person name="Rivas-Marin E."/>
            <person name="Kohn T."/>
            <person name="Peeters S.H."/>
            <person name="Heuer A."/>
            <person name="Rast P."/>
            <person name="Oberbeckmann S."/>
            <person name="Bunk B."/>
            <person name="Jeske O."/>
            <person name="Meyerdierks A."/>
            <person name="Storesund J.E."/>
            <person name="Kallscheuer N."/>
            <person name="Luecker S."/>
            <person name="Lage O.M."/>
            <person name="Pohl T."/>
            <person name="Merkel B.J."/>
            <person name="Hornburger P."/>
            <person name="Mueller R.-W."/>
            <person name="Bruemmer F."/>
            <person name="Labrenz M."/>
            <person name="Spormann A.M."/>
            <person name="Op den Camp H."/>
            <person name="Overmann J."/>
            <person name="Amann R."/>
            <person name="Jetten M.S.M."/>
            <person name="Mascher T."/>
            <person name="Medema M.H."/>
            <person name="Devos D.P."/>
            <person name="Kaster A.-K."/>
            <person name="Ovreas L."/>
            <person name="Rohde M."/>
            <person name="Galperin M.Y."/>
            <person name="Jogler C."/>
        </authorList>
    </citation>
    <scope>NUCLEOTIDE SEQUENCE [LARGE SCALE GENOMIC DNA]</scope>
    <source>
        <strain evidence="3 4">Pan44</strain>
    </source>
</reference>
<dbReference type="InterPro" id="IPR051781">
    <property type="entry name" value="Metallo-dep_Hydrolase"/>
</dbReference>
<dbReference type="EC" id="3.5.1.25" evidence="3"/>
<dbReference type="Gene3D" id="3.20.20.140">
    <property type="entry name" value="Metal-dependent hydrolases"/>
    <property type="match status" value="3"/>
</dbReference>
<feature type="compositionally biased region" description="Basic and acidic residues" evidence="1">
    <location>
        <begin position="632"/>
        <end position="642"/>
    </location>
</feature>
<dbReference type="Pfam" id="PF01979">
    <property type="entry name" value="Amidohydro_1"/>
    <property type="match status" value="2"/>
</dbReference>
<dbReference type="SUPFAM" id="SSF51338">
    <property type="entry name" value="Composite domain of metallo-dependent hydrolases"/>
    <property type="match status" value="3"/>
</dbReference>
<dbReference type="InterPro" id="IPR006680">
    <property type="entry name" value="Amidohydro-rel"/>
</dbReference>
<dbReference type="InterPro" id="IPR011059">
    <property type="entry name" value="Metal-dep_hydrolase_composite"/>
</dbReference>
<dbReference type="Gene3D" id="2.30.40.10">
    <property type="entry name" value="Urease, subunit C, domain 1"/>
    <property type="match status" value="1"/>
</dbReference>
<feature type="domain" description="Amidohydrolase-related" evidence="2">
    <location>
        <begin position="974"/>
        <end position="1065"/>
    </location>
</feature>